<dbReference type="EMBL" id="CAJGYM010000001">
    <property type="protein sequence ID" value="CAD6184675.1"/>
    <property type="molecule type" value="Genomic_DNA"/>
</dbReference>
<dbReference type="SMART" id="SM00357">
    <property type="entry name" value="CSP"/>
    <property type="match status" value="1"/>
</dbReference>
<dbReference type="FunFam" id="2.40.50.140:FF:000274">
    <property type="entry name" value="Mitochondrial RNA binding protein"/>
    <property type="match status" value="1"/>
</dbReference>
<dbReference type="InterPro" id="IPR002059">
    <property type="entry name" value="CSP_DNA-bd"/>
</dbReference>
<dbReference type="Gene3D" id="2.40.50.140">
    <property type="entry name" value="Nucleic acid-binding proteins"/>
    <property type="match status" value="1"/>
</dbReference>
<feature type="domain" description="CSD" evidence="2">
    <location>
        <begin position="64"/>
        <end position="134"/>
    </location>
</feature>
<organism evidence="3 4">
    <name type="scientific">Caenorhabditis auriculariae</name>
    <dbReference type="NCBI Taxonomy" id="2777116"/>
    <lineage>
        <taxon>Eukaryota</taxon>
        <taxon>Metazoa</taxon>
        <taxon>Ecdysozoa</taxon>
        <taxon>Nematoda</taxon>
        <taxon>Chromadorea</taxon>
        <taxon>Rhabditida</taxon>
        <taxon>Rhabditina</taxon>
        <taxon>Rhabditomorpha</taxon>
        <taxon>Rhabditoidea</taxon>
        <taxon>Rhabditidae</taxon>
        <taxon>Peloderinae</taxon>
        <taxon>Caenorhabditis</taxon>
    </lineage>
</organism>
<name>A0A8S1GMM6_9PELO</name>
<dbReference type="PANTHER" id="PTHR11544">
    <property type="entry name" value="COLD SHOCK DOMAIN CONTAINING PROTEINS"/>
    <property type="match status" value="1"/>
</dbReference>
<dbReference type="CDD" id="cd04458">
    <property type="entry name" value="CSP_CDS"/>
    <property type="match status" value="1"/>
</dbReference>
<dbReference type="GO" id="GO:0003676">
    <property type="term" value="F:nucleic acid binding"/>
    <property type="evidence" value="ECO:0007669"/>
    <property type="project" value="InterPro"/>
</dbReference>
<evidence type="ECO:0000313" key="4">
    <source>
        <dbReference type="Proteomes" id="UP000835052"/>
    </source>
</evidence>
<feature type="region of interest" description="Disordered" evidence="1">
    <location>
        <begin position="19"/>
        <end position="41"/>
    </location>
</feature>
<dbReference type="InterPro" id="IPR012340">
    <property type="entry name" value="NA-bd_OB-fold"/>
</dbReference>
<feature type="compositionally biased region" description="Basic and acidic residues" evidence="1">
    <location>
        <begin position="242"/>
        <end position="251"/>
    </location>
</feature>
<feature type="compositionally biased region" description="Basic and acidic residues" evidence="1">
    <location>
        <begin position="175"/>
        <end position="190"/>
    </location>
</feature>
<dbReference type="InterPro" id="IPR011129">
    <property type="entry name" value="CSD"/>
</dbReference>
<dbReference type="AlphaFoldDB" id="A0A8S1GMM6"/>
<proteinExistence type="predicted"/>
<dbReference type="PROSITE" id="PS51857">
    <property type="entry name" value="CSD_2"/>
    <property type="match status" value="1"/>
</dbReference>
<sequence length="280" mass="31674">MSTSPIEVAEEALENHLENLKIVDENNGDNKTEDEPKKRKYVSREERARMWLEELKDKKVLETGLKGKVKWYSVLGRYGFIARDDEEKDVFVHQSAISKSLTNKLYLRTLANEEEVEFDIVEGKKGPEAANVSGPGGDVVKGSKYRRILLSQYQKRRRSSKEHEGEVEQPLSDEQGEKSAGEEKQADGPIKRRRNNKNRRQHRNRRNKKNNSEAIAESEEKSSEEDVSASEQNKEAQPATRRSAEGEDGSNKEQTGIPDRCESAMSVDASLGAQSIEGQI</sequence>
<evidence type="ECO:0000256" key="1">
    <source>
        <dbReference type="SAM" id="MobiDB-lite"/>
    </source>
</evidence>
<dbReference type="PRINTS" id="PR00050">
    <property type="entry name" value="COLDSHOCK"/>
</dbReference>
<comment type="caution">
    <text evidence="3">The sequence shown here is derived from an EMBL/GenBank/DDBJ whole genome shotgun (WGS) entry which is preliminary data.</text>
</comment>
<keyword evidence="4" id="KW-1185">Reference proteome</keyword>
<dbReference type="OrthoDB" id="203339at2759"/>
<feature type="region of interest" description="Disordered" evidence="1">
    <location>
        <begin position="152"/>
        <end position="280"/>
    </location>
</feature>
<dbReference type="InterPro" id="IPR019844">
    <property type="entry name" value="CSD_CS"/>
</dbReference>
<evidence type="ECO:0000259" key="2">
    <source>
        <dbReference type="PROSITE" id="PS51857"/>
    </source>
</evidence>
<reference evidence="3" key="1">
    <citation type="submission" date="2020-10" db="EMBL/GenBank/DDBJ databases">
        <authorList>
            <person name="Kikuchi T."/>
        </authorList>
    </citation>
    <scope>NUCLEOTIDE SEQUENCE</scope>
    <source>
        <strain evidence="3">NKZ352</strain>
    </source>
</reference>
<evidence type="ECO:0000313" key="3">
    <source>
        <dbReference type="EMBL" id="CAD6184675.1"/>
    </source>
</evidence>
<dbReference type="PROSITE" id="PS00352">
    <property type="entry name" value="CSD_1"/>
    <property type="match status" value="1"/>
</dbReference>
<gene>
    <name evidence="3" type="ORF">CAUJ_LOCUS594</name>
</gene>
<dbReference type="Proteomes" id="UP000835052">
    <property type="component" value="Unassembled WGS sequence"/>
</dbReference>
<protein>
    <recommendedName>
        <fullName evidence="2">CSD domain-containing protein</fullName>
    </recommendedName>
</protein>
<feature type="compositionally biased region" description="Basic residues" evidence="1">
    <location>
        <begin position="191"/>
        <end position="209"/>
    </location>
</feature>
<dbReference type="InterPro" id="IPR050181">
    <property type="entry name" value="Cold_shock_domain"/>
</dbReference>
<accession>A0A8S1GMM6</accession>
<dbReference type="Pfam" id="PF00313">
    <property type="entry name" value="CSD"/>
    <property type="match status" value="1"/>
</dbReference>
<dbReference type="SUPFAM" id="SSF50249">
    <property type="entry name" value="Nucleic acid-binding proteins"/>
    <property type="match status" value="1"/>
</dbReference>